<evidence type="ECO:0000256" key="4">
    <source>
        <dbReference type="ARBA" id="ARBA00023136"/>
    </source>
</evidence>
<proteinExistence type="predicted"/>
<feature type="non-terminal residue" evidence="7">
    <location>
        <position position="110"/>
    </location>
</feature>
<dbReference type="InterPro" id="IPR017452">
    <property type="entry name" value="GPCR_Rhodpsn_7TM"/>
</dbReference>
<accession>A0AAV5SZL5</accession>
<keyword evidence="3 5" id="KW-1133">Transmembrane helix</keyword>
<evidence type="ECO:0000256" key="5">
    <source>
        <dbReference type="SAM" id="Phobius"/>
    </source>
</evidence>
<evidence type="ECO:0000256" key="1">
    <source>
        <dbReference type="ARBA" id="ARBA00004370"/>
    </source>
</evidence>
<name>A0AAV5SZL5_9BILA</name>
<reference evidence="7" key="1">
    <citation type="submission" date="2023-10" db="EMBL/GenBank/DDBJ databases">
        <title>Genome assembly of Pristionchus species.</title>
        <authorList>
            <person name="Yoshida K."/>
            <person name="Sommer R.J."/>
        </authorList>
    </citation>
    <scope>NUCLEOTIDE SEQUENCE</scope>
    <source>
        <strain evidence="7">RS0144</strain>
    </source>
</reference>
<keyword evidence="4 5" id="KW-0472">Membrane</keyword>
<protein>
    <recommendedName>
        <fullName evidence="6">G-protein coupled receptors family 1 profile domain-containing protein</fullName>
    </recommendedName>
</protein>
<dbReference type="PROSITE" id="PS50262">
    <property type="entry name" value="G_PROTEIN_RECEP_F1_2"/>
    <property type="match status" value="1"/>
</dbReference>
<evidence type="ECO:0000313" key="7">
    <source>
        <dbReference type="EMBL" id="GMS88782.1"/>
    </source>
</evidence>
<keyword evidence="8" id="KW-1185">Reference proteome</keyword>
<gene>
    <name evidence="7" type="ORF">PENTCL1PPCAC_10957</name>
</gene>
<feature type="transmembrane region" description="Helical" evidence="5">
    <location>
        <begin position="81"/>
        <end position="108"/>
    </location>
</feature>
<dbReference type="SUPFAM" id="SSF81321">
    <property type="entry name" value="Family A G protein-coupled receptor-like"/>
    <property type="match status" value="1"/>
</dbReference>
<comment type="caution">
    <text evidence="7">The sequence shown here is derived from an EMBL/GenBank/DDBJ whole genome shotgun (WGS) entry which is preliminary data.</text>
</comment>
<dbReference type="AlphaFoldDB" id="A0AAV5SZL5"/>
<comment type="subcellular location">
    <subcellularLocation>
        <location evidence="1">Membrane</location>
    </subcellularLocation>
</comment>
<keyword evidence="2 5" id="KW-0812">Transmembrane</keyword>
<dbReference type="EMBL" id="BTSX01000003">
    <property type="protein sequence ID" value="GMS88782.1"/>
    <property type="molecule type" value="Genomic_DNA"/>
</dbReference>
<dbReference type="GO" id="GO:0016020">
    <property type="term" value="C:membrane"/>
    <property type="evidence" value="ECO:0007669"/>
    <property type="project" value="UniProtKB-SubCell"/>
</dbReference>
<feature type="non-terminal residue" evidence="7">
    <location>
        <position position="1"/>
    </location>
</feature>
<evidence type="ECO:0000259" key="6">
    <source>
        <dbReference type="PROSITE" id="PS50262"/>
    </source>
</evidence>
<sequence length="110" mass="12662">FQVNSLMGAYGNLVVVLCLDRYVAMHRPLYYRNNFAKRRIRYSMIAGSIVIGLLSCVHWLWVNTINEDGDIVENTMITDDWLYNVVRALSYLLKYLVPGVAMATITWANI</sequence>
<feature type="domain" description="G-protein coupled receptors family 1 profile" evidence="6">
    <location>
        <begin position="13"/>
        <end position="110"/>
    </location>
</feature>
<dbReference type="Proteomes" id="UP001432027">
    <property type="component" value="Unassembled WGS sequence"/>
</dbReference>
<evidence type="ECO:0000313" key="8">
    <source>
        <dbReference type="Proteomes" id="UP001432027"/>
    </source>
</evidence>
<organism evidence="7 8">
    <name type="scientific">Pristionchus entomophagus</name>
    <dbReference type="NCBI Taxonomy" id="358040"/>
    <lineage>
        <taxon>Eukaryota</taxon>
        <taxon>Metazoa</taxon>
        <taxon>Ecdysozoa</taxon>
        <taxon>Nematoda</taxon>
        <taxon>Chromadorea</taxon>
        <taxon>Rhabditida</taxon>
        <taxon>Rhabditina</taxon>
        <taxon>Diplogasteromorpha</taxon>
        <taxon>Diplogasteroidea</taxon>
        <taxon>Neodiplogasteridae</taxon>
        <taxon>Pristionchus</taxon>
    </lineage>
</organism>
<feature type="transmembrane region" description="Helical" evidence="5">
    <location>
        <begin position="44"/>
        <end position="61"/>
    </location>
</feature>
<evidence type="ECO:0000256" key="3">
    <source>
        <dbReference type="ARBA" id="ARBA00022989"/>
    </source>
</evidence>
<dbReference type="Gene3D" id="1.20.1070.10">
    <property type="entry name" value="Rhodopsin 7-helix transmembrane proteins"/>
    <property type="match status" value="1"/>
</dbReference>
<evidence type="ECO:0000256" key="2">
    <source>
        <dbReference type="ARBA" id="ARBA00022692"/>
    </source>
</evidence>